<dbReference type="AlphaFoldDB" id="A0A6L5T5X0"/>
<organism evidence="1 2">
    <name type="scientific">Agathobacter rectalis</name>
    <dbReference type="NCBI Taxonomy" id="39491"/>
    <lineage>
        <taxon>Bacteria</taxon>
        <taxon>Bacillati</taxon>
        <taxon>Bacillota</taxon>
        <taxon>Clostridia</taxon>
        <taxon>Lachnospirales</taxon>
        <taxon>Lachnospiraceae</taxon>
        <taxon>Agathobacter</taxon>
    </lineage>
</organism>
<dbReference type="Proteomes" id="UP000479563">
    <property type="component" value="Unassembled WGS sequence"/>
</dbReference>
<reference evidence="1 2" key="1">
    <citation type="journal article" date="2019" name="Nat. Med.">
        <title>A library of human gut bacterial isolates paired with longitudinal multiomics data enables mechanistic microbiome research.</title>
        <authorList>
            <person name="Poyet M."/>
            <person name="Groussin M."/>
            <person name="Gibbons S.M."/>
            <person name="Avila-Pacheco J."/>
            <person name="Jiang X."/>
            <person name="Kearney S.M."/>
            <person name="Perrotta A.R."/>
            <person name="Berdy B."/>
            <person name="Zhao S."/>
            <person name="Lieberman T.D."/>
            <person name="Swanson P.K."/>
            <person name="Smith M."/>
            <person name="Roesemann S."/>
            <person name="Alexander J.E."/>
            <person name="Rich S.A."/>
            <person name="Livny J."/>
            <person name="Vlamakis H."/>
            <person name="Clish C."/>
            <person name="Bullock K."/>
            <person name="Deik A."/>
            <person name="Scott J."/>
            <person name="Pierce K.A."/>
            <person name="Xavier R.J."/>
            <person name="Alm E.J."/>
        </authorList>
    </citation>
    <scope>NUCLEOTIDE SEQUENCE [LARGE SCALE GENOMIC DNA]</scope>
    <source>
        <strain evidence="1 2">BIOML-A11</strain>
    </source>
</reference>
<evidence type="ECO:0000313" key="2">
    <source>
        <dbReference type="Proteomes" id="UP000479563"/>
    </source>
</evidence>
<comment type="caution">
    <text evidence="1">The sequence shown here is derived from an EMBL/GenBank/DDBJ whole genome shotgun (WGS) entry which is preliminary data.</text>
</comment>
<gene>
    <name evidence="1" type="ORF">GKE07_05030</name>
</gene>
<protein>
    <submittedName>
        <fullName evidence="1">Uncharacterized protein</fullName>
    </submittedName>
</protein>
<sequence length="48" mass="5742">MRIFVNAYDILLRRGYPEPFCDEITKNLSTDWTAQRMILINLKLLINQ</sequence>
<proteinExistence type="predicted"/>
<accession>A0A6L5T5X0</accession>
<name>A0A6L5T5X0_9FIRM</name>
<dbReference type="EMBL" id="WKQP01000005">
    <property type="protein sequence ID" value="MSC59579.1"/>
    <property type="molecule type" value="Genomic_DNA"/>
</dbReference>
<evidence type="ECO:0000313" key="1">
    <source>
        <dbReference type="EMBL" id="MSC59579.1"/>
    </source>
</evidence>